<evidence type="ECO:0000313" key="2">
    <source>
        <dbReference type="EMBL" id="CAI5782391.1"/>
    </source>
</evidence>
<dbReference type="Pfam" id="PF15382">
    <property type="entry name" value="DUF4609"/>
    <property type="match status" value="1"/>
</dbReference>
<dbReference type="InterPro" id="IPR027930">
    <property type="entry name" value="DUF4609"/>
</dbReference>
<dbReference type="GO" id="GO:0005737">
    <property type="term" value="C:cytoplasm"/>
    <property type="evidence" value="ECO:0007669"/>
    <property type="project" value="TreeGrafter"/>
</dbReference>
<sequence length="130" mass="14376">MGGSHSKHEDVGGAHVHKNIDGSKVKEPKPSFQEQSQHTYGNIQPSTSGKPTKKPVPHPMQVEVSTDKLAKKKRLIPKIIVTGPSEEVLLNSYTDEIPETKTIRDTEDFGAYSVHTKPSTVDAYRTSRDQ</sequence>
<dbReference type="AlphaFoldDB" id="A0AA35KQB7"/>
<keyword evidence="3" id="KW-1185">Reference proteome</keyword>
<dbReference type="Proteomes" id="UP001178461">
    <property type="component" value="Chromosome 8"/>
</dbReference>
<accession>A0AA35KQB7</accession>
<evidence type="ECO:0000313" key="3">
    <source>
        <dbReference type="Proteomes" id="UP001178461"/>
    </source>
</evidence>
<dbReference type="GO" id="GO:0005634">
    <property type="term" value="C:nucleus"/>
    <property type="evidence" value="ECO:0007669"/>
    <property type="project" value="TreeGrafter"/>
</dbReference>
<proteinExistence type="predicted"/>
<dbReference type="PANTHER" id="PTHR38649:SF1">
    <property type="entry name" value="SPERMATOGENESIS-ASSOCIATED PROTEIN 33"/>
    <property type="match status" value="1"/>
</dbReference>
<evidence type="ECO:0000256" key="1">
    <source>
        <dbReference type="SAM" id="MobiDB-lite"/>
    </source>
</evidence>
<gene>
    <name evidence="2" type="ORF">PODLI_1B019246</name>
</gene>
<feature type="region of interest" description="Disordered" evidence="1">
    <location>
        <begin position="1"/>
        <end position="65"/>
    </location>
</feature>
<name>A0AA35KQB7_9SAUR</name>
<dbReference type="PANTHER" id="PTHR38649">
    <property type="entry name" value="SPERMATOGENESIS-ASSOCIATED PROTEIN 33"/>
    <property type="match status" value="1"/>
</dbReference>
<dbReference type="EMBL" id="OX395133">
    <property type="protein sequence ID" value="CAI5782391.1"/>
    <property type="molecule type" value="Genomic_DNA"/>
</dbReference>
<organism evidence="2 3">
    <name type="scientific">Podarcis lilfordi</name>
    <name type="common">Lilford's wall lizard</name>
    <dbReference type="NCBI Taxonomy" id="74358"/>
    <lineage>
        <taxon>Eukaryota</taxon>
        <taxon>Metazoa</taxon>
        <taxon>Chordata</taxon>
        <taxon>Craniata</taxon>
        <taxon>Vertebrata</taxon>
        <taxon>Euteleostomi</taxon>
        <taxon>Lepidosauria</taxon>
        <taxon>Squamata</taxon>
        <taxon>Bifurcata</taxon>
        <taxon>Unidentata</taxon>
        <taxon>Episquamata</taxon>
        <taxon>Laterata</taxon>
        <taxon>Lacertibaenia</taxon>
        <taxon>Lacertidae</taxon>
        <taxon>Podarcis</taxon>
    </lineage>
</organism>
<reference evidence="2" key="1">
    <citation type="submission" date="2022-12" db="EMBL/GenBank/DDBJ databases">
        <authorList>
            <person name="Alioto T."/>
            <person name="Alioto T."/>
            <person name="Gomez Garrido J."/>
        </authorList>
    </citation>
    <scope>NUCLEOTIDE SEQUENCE</scope>
</reference>
<protein>
    <submittedName>
        <fullName evidence="2">Uncharacterized protein</fullName>
    </submittedName>
</protein>
<feature type="compositionally biased region" description="Basic and acidic residues" evidence="1">
    <location>
        <begin position="1"/>
        <end position="29"/>
    </location>
</feature>
<feature type="compositionally biased region" description="Polar residues" evidence="1">
    <location>
        <begin position="32"/>
        <end position="50"/>
    </location>
</feature>